<dbReference type="EMBL" id="JAXCGZ010014134">
    <property type="protein sequence ID" value="KAK7071634.1"/>
    <property type="molecule type" value="Genomic_DNA"/>
</dbReference>
<evidence type="ECO:0000313" key="2">
    <source>
        <dbReference type="EMBL" id="KAK7071634.1"/>
    </source>
</evidence>
<feature type="non-terminal residue" evidence="2">
    <location>
        <position position="1"/>
    </location>
</feature>
<accession>A0AAN9A295</accession>
<sequence length="148" mass="16789">DSVEWRCKIPTYFVNHYPIDIDNSLAKELPGICTVHHFHQNGMPINRLVITWRLPEQPLPIIDFSFFTSLLACELCRMKDEQTWCFRCRGIGHISCYCSVPEKCAWCTANHASRSRPYRTPSLPSAATASASVMDSSPPPATDTSQWN</sequence>
<evidence type="ECO:0000256" key="1">
    <source>
        <dbReference type="SAM" id="MobiDB-lite"/>
    </source>
</evidence>
<comment type="caution">
    <text evidence="2">The sequence shown here is derived from an EMBL/GenBank/DDBJ whole genome shotgun (WGS) entry which is preliminary data.</text>
</comment>
<feature type="compositionally biased region" description="Low complexity" evidence="1">
    <location>
        <begin position="120"/>
        <end position="132"/>
    </location>
</feature>
<feature type="region of interest" description="Disordered" evidence="1">
    <location>
        <begin position="114"/>
        <end position="148"/>
    </location>
</feature>
<evidence type="ECO:0000313" key="3">
    <source>
        <dbReference type="Proteomes" id="UP001381693"/>
    </source>
</evidence>
<gene>
    <name evidence="2" type="ORF">SK128_022972</name>
</gene>
<name>A0AAN9A295_HALRR</name>
<keyword evidence="3" id="KW-1185">Reference proteome</keyword>
<organism evidence="2 3">
    <name type="scientific">Halocaridina rubra</name>
    <name type="common">Hawaiian red shrimp</name>
    <dbReference type="NCBI Taxonomy" id="373956"/>
    <lineage>
        <taxon>Eukaryota</taxon>
        <taxon>Metazoa</taxon>
        <taxon>Ecdysozoa</taxon>
        <taxon>Arthropoda</taxon>
        <taxon>Crustacea</taxon>
        <taxon>Multicrustacea</taxon>
        <taxon>Malacostraca</taxon>
        <taxon>Eumalacostraca</taxon>
        <taxon>Eucarida</taxon>
        <taxon>Decapoda</taxon>
        <taxon>Pleocyemata</taxon>
        <taxon>Caridea</taxon>
        <taxon>Atyoidea</taxon>
        <taxon>Atyidae</taxon>
        <taxon>Halocaridina</taxon>
    </lineage>
</organism>
<dbReference type="AlphaFoldDB" id="A0AAN9A295"/>
<reference evidence="2 3" key="1">
    <citation type="submission" date="2023-11" db="EMBL/GenBank/DDBJ databases">
        <title>Halocaridina rubra genome assembly.</title>
        <authorList>
            <person name="Smith C."/>
        </authorList>
    </citation>
    <scope>NUCLEOTIDE SEQUENCE [LARGE SCALE GENOMIC DNA]</scope>
    <source>
        <strain evidence="2">EP-1</strain>
        <tissue evidence="2">Whole</tissue>
    </source>
</reference>
<protein>
    <submittedName>
        <fullName evidence="2">Uncharacterized protein</fullName>
    </submittedName>
</protein>
<dbReference type="Proteomes" id="UP001381693">
    <property type="component" value="Unassembled WGS sequence"/>
</dbReference>
<proteinExistence type="predicted"/>